<dbReference type="Pfam" id="PF01464">
    <property type="entry name" value="SLT"/>
    <property type="match status" value="1"/>
</dbReference>
<dbReference type="PANTHER" id="PTHR37423:SF2">
    <property type="entry name" value="MEMBRANE-BOUND LYTIC MUREIN TRANSGLYCOSYLASE C"/>
    <property type="match status" value="1"/>
</dbReference>
<reference evidence="6" key="1">
    <citation type="submission" date="2021-04" db="EMBL/GenBank/DDBJ databases">
        <title>The complete genome sequence of Caulobacter sp. S6.</title>
        <authorList>
            <person name="Tang Y."/>
            <person name="Ouyang W."/>
            <person name="Liu Q."/>
            <person name="Huang B."/>
            <person name="Guo Z."/>
            <person name="Lei P."/>
        </authorList>
    </citation>
    <scope>NUCLEOTIDE SEQUENCE</scope>
    <source>
        <strain evidence="6">S6</strain>
    </source>
</reference>
<dbReference type="Gene3D" id="1.10.530.10">
    <property type="match status" value="1"/>
</dbReference>
<protein>
    <submittedName>
        <fullName evidence="6">Lytic transglycosylase domain-containing protein</fullName>
    </submittedName>
</protein>
<keyword evidence="4" id="KW-0732">Signal</keyword>
<dbReference type="KEGG" id="caul:KCG34_11405"/>
<organism evidence="6 7">
    <name type="scientific">Phenylobacterium montanum</name>
    <dbReference type="NCBI Taxonomy" id="2823693"/>
    <lineage>
        <taxon>Bacteria</taxon>
        <taxon>Pseudomonadati</taxon>
        <taxon>Pseudomonadota</taxon>
        <taxon>Alphaproteobacteria</taxon>
        <taxon>Caulobacterales</taxon>
        <taxon>Caulobacteraceae</taxon>
        <taxon>Phenylobacterium</taxon>
    </lineage>
</organism>
<sequence>MGPTPPFRSVLLAALWLLAAPAIAVAACEIGAASPPISGAGAASLAIAEASRRFQAPIPLLRAVMHVESAGDARAVSSAGAIGLMQVTPTTFADLRAELGLGADPFNVRDNVLAGAAYLRQLFDRYGSPGFLAAYNAGPARWEAFRSGARPLPDETVRYLERLAALIDIGDISWIEMRRASPQEWGLLVRTRSSAGISARVGSPPLDGAGGAEWTANEQAGKRPIRRLFAAPGSPALNSDRAGLSFLTARRDTASLRAESRADALRSPLFAPPRDRRPAQ</sequence>
<comment type="similarity">
    <text evidence="1">Belongs to the transglycosylase Slt family.</text>
</comment>
<evidence type="ECO:0000259" key="5">
    <source>
        <dbReference type="Pfam" id="PF01464"/>
    </source>
</evidence>
<evidence type="ECO:0000313" key="6">
    <source>
        <dbReference type="EMBL" id="QUD90419.1"/>
    </source>
</evidence>
<dbReference type="CDD" id="cd00254">
    <property type="entry name" value="LT-like"/>
    <property type="match status" value="1"/>
</dbReference>
<evidence type="ECO:0000256" key="2">
    <source>
        <dbReference type="ARBA" id="ARBA00009387"/>
    </source>
</evidence>
<evidence type="ECO:0000256" key="1">
    <source>
        <dbReference type="ARBA" id="ARBA00007734"/>
    </source>
</evidence>
<feature type="region of interest" description="Disordered" evidence="3">
    <location>
        <begin position="257"/>
        <end position="280"/>
    </location>
</feature>
<dbReference type="EMBL" id="CP073078">
    <property type="protein sequence ID" value="QUD90419.1"/>
    <property type="molecule type" value="Genomic_DNA"/>
</dbReference>
<gene>
    <name evidence="6" type="ORF">KCG34_11405</name>
</gene>
<proteinExistence type="inferred from homology"/>
<keyword evidence="7" id="KW-1185">Reference proteome</keyword>
<evidence type="ECO:0000313" key="7">
    <source>
        <dbReference type="Proteomes" id="UP000676409"/>
    </source>
</evidence>
<accession>A0A975IXA2</accession>
<evidence type="ECO:0000256" key="3">
    <source>
        <dbReference type="SAM" id="MobiDB-lite"/>
    </source>
</evidence>
<dbReference type="RefSeq" id="WP_211940470.1">
    <property type="nucleotide sequence ID" value="NZ_CP073078.1"/>
</dbReference>
<feature type="signal peptide" evidence="4">
    <location>
        <begin position="1"/>
        <end position="26"/>
    </location>
</feature>
<name>A0A975IXA2_9CAUL</name>
<comment type="similarity">
    <text evidence="2">Belongs to the virb1 family.</text>
</comment>
<dbReference type="SUPFAM" id="SSF53955">
    <property type="entry name" value="Lysozyme-like"/>
    <property type="match status" value="1"/>
</dbReference>
<evidence type="ECO:0000256" key="4">
    <source>
        <dbReference type="SAM" id="SignalP"/>
    </source>
</evidence>
<dbReference type="InterPro" id="IPR008258">
    <property type="entry name" value="Transglycosylase_SLT_dom_1"/>
</dbReference>
<dbReference type="AlphaFoldDB" id="A0A975IXA2"/>
<dbReference type="InterPro" id="IPR023346">
    <property type="entry name" value="Lysozyme-like_dom_sf"/>
</dbReference>
<dbReference type="Proteomes" id="UP000676409">
    <property type="component" value="Chromosome"/>
</dbReference>
<dbReference type="PANTHER" id="PTHR37423">
    <property type="entry name" value="SOLUBLE LYTIC MUREIN TRANSGLYCOSYLASE-RELATED"/>
    <property type="match status" value="1"/>
</dbReference>
<feature type="chain" id="PRO_5037915107" evidence="4">
    <location>
        <begin position="27"/>
        <end position="280"/>
    </location>
</feature>
<feature type="domain" description="Transglycosylase SLT" evidence="5">
    <location>
        <begin position="47"/>
        <end position="142"/>
    </location>
</feature>